<dbReference type="STRING" id="54915.ADS79_27025"/>
<dbReference type="CDD" id="cd00093">
    <property type="entry name" value="HTH_XRE"/>
    <property type="match status" value="1"/>
</dbReference>
<name>A0A0K9YLI5_9BACL</name>
<keyword evidence="5" id="KW-1185">Reference proteome</keyword>
<dbReference type="EMBL" id="BJON01000020">
    <property type="protein sequence ID" value="GED71220.1"/>
    <property type="molecule type" value="Genomic_DNA"/>
</dbReference>
<dbReference type="Gene3D" id="1.10.260.40">
    <property type="entry name" value="lambda repressor-like DNA-binding domains"/>
    <property type="match status" value="1"/>
</dbReference>
<dbReference type="PROSITE" id="PS50943">
    <property type="entry name" value="HTH_CROC1"/>
    <property type="match status" value="1"/>
</dbReference>
<evidence type="ECO:0000313" key="4">
    <source>
        <dbReference type="Proteomes" id="UP000036834"/>
    </source>
</evidence>
<organism evidence="3 4">
    <name type="scientific">Brevibacillus reuszeri</name>
    <dbReference type="NCBI Taxonomy" id="54915"/>
    <lineage>
        <taxon>Bacteria</taxon>
        <taxon>Bacillati</taxon>
        <taxon>Bacillota</taxon>
        <taxon>Bacilli</taxon>
        <taxon>Bacillales</taxon>
        <taxon>Paenibacillaceae</taxon>
        <taxon>Brevibacillus</taxon>
    </lineage>
</organism>
<proteinExistence type="predicted"/>
<dbReference type="OrthoDB" id="2381879at2"/>
<dbReference type="PATRIC" id="fig|54915.3.peg.4585"/>
<evidence type="ECO:0000313" key="3">
    <source>
        <dbReference type="EMBL" id="KNB69521.1"/>
    </source>
</evidence>
<reference evidence="2 5" key="3">
    <citation type="submission" date="2019-06" db="EMBL/GenBank/DDBJ databases">
        <title>Whole genome shotgun sequence of Brevibacillus reuszeri NBRC 15719.</title>
        <authorList>
            <person name="Hosoyama A."/>
            <person name="Uohara A."/>
            <person name="Ohji S."/>
            <person name="Ichikawa N."/>
        </authorList>
    </citation>
    <scope>NUCLEOTIDE SEQUENCE [LARGE SCALE GENOMIC DNA]</scope>
    <source>
        <strain evidence="2 5">NBRC 15719</strain>
    </source>
</reference>
<gene>
    <name evidence="3" type="ORF">ADS79_27025</name>
    <name evidence="2" type="ORF">BRE01_49220</name>
</gene>
<reference evidence="4" key="1">
    <citation type="submission" date="2015-07" db="EMBL/GenBank/DDBJ databases">
        <title>Genome sequencing project for genomic taxonomy and phylogenomics of Bacillus-like bacteria.</title>
        <authorList>
            <person name="Liu B."/>
            <person name="Wang J."/>
            <person name="Zhu Y."/>
            <person name="Liu G."/>
            <person name="Chen Q."/>
            <person name="Chen Z."/>
            <person name="Lan J."/>
            <person name="Che J."/>
            <person name="Ge C."/>
            <person name="Shi H."/>
            <person name="Pan Z."/>
            <person name="Liu X."/>
        </authorList>
    </citation>
    <scope>NUCLEOTIDE SEQUENCE [LARGE SCALE GENOMIC DNA]</scope>
    <source>
        <strain evidence="4">DSM 9887</strain>
    </source>
</reference>
<comment type="caution">
    <text evidence="3">The sequence shown here is derived from an EMBL/GenBank/DDBJ whole genome shotgun (WGS) entry which is preliminary data.</text>
</comment>
<accession>A0A0K9YLI5</accession>
<feature type="domain" description="HTH cro/C1-type" evidence="1">
    <location>
        <begin position="7"/>
        <end position="61"/>
    </location>
</feature>
<evidence type="ECO:0000313" key="2">
    <source>
        <dbReference type="EMBL" id="GED71220.1"/>
    </source>
</evidence>
<dbReference type="Pfam" id="PF01381">
    <property type="entry name" value="HTH_3"/>
    <property type="match status" value="1"/>
</dbReference>
<dbReference type="EMBL" id="LGIQ01000011">
    <property type="protein sequence ID" value="KNB69521.1"/>
    <property type="molecule type" value="Genomic_DNA"/>
</dbReference>
<dbReference type="AlphaFoldDB" id="A0A0K9YLI5"/>
<evidence type="ECO:0000313" key="5">
    <source>
        <dbReference type="Proteomes" id="UP000319578"/>
    </source>
</evidence>
<reference evidence="3" key="2">
    <citation type="submission" date="2015-07" db="EMBL/GenBank/DDBJ databases">
        <title>MeaNS - Measles Nucleotide Surveillance Program.</title>
        <authorList>
            <person name="Tran T."/>
            <person name="Druce J."/>
        </authorList>
    </citation>
    <scope>NUCLEOTIDE SEQUENCE</scope>
    <source>
        <strain evidence="3">DSM 9887</strain>
    </source>
</reference>
<dbReference type="Proteomes" id="UP000319578">
    <property type="component" value="Unassembled WGS sequence"/>
</dbReference>
<dbReference type="SUPFAM" id="SSF47413">
    <property type="entry name" value="lambda repressor-like DNA-binding domains"/>
    <property type="match status" value="1"/>
</dbReference>
<dbReference type="RefSeq" id="WP_049741545.1">
    <property type="nucleotide sequence ID" value="NZ_JARMFB010000002.1"/>
</dbReference>
<sequence>MEFGAILKACRVRSKMTQDQLAEKLHIARSCVSKLESGKKLLDVPTLVKWAEATSSREVVVACLYGMDGLSILQNVMGMMFTFWLI</sequence>
<dbReference type="SMART" id="SM00530">
    <property type="entry name" value="HTH_XRE"/>
    <property type="match status" value="1"/>
</dbReference>
<dbReference type="InterPro" id="IPR001387">
    <property type="entry name" value="Cro/C1-type_HTH"/>
</dbReference>
<protein>
    <submittedName>
        <fullName evidence="3">XRE family transcriptional regulator</fullName>
    </submittedName>
</protein>
<dbReference type="InterPro" id="IPR010982">
    <property type="entry name" value="Lambda_DNA-bd_dom_sf"/>
</dbReference>
<dbReference type="Proteomes" id="UP000036834">
    <property type="component" value="Unassembled WGS sequence"/>
</dbReference>
<dbReference type="GO" id="GO:0003677">
    <property type="term" value="F:DNA binding"/>
    <property type="evidence" value="ECO:0007669"/>
    <property type="project" value="InterPro"/>
</dbReference>
<evidence type="ECO:0000259" key="1">
    <source>
        <dbReference type="PROSITE" id="PS50943"/>
    </source>
</evidence>